<evidence type="ECO:0000313" key="3">
    <source>
        <dbReference type="Proteomes" id="UP001431209"/>
    </source>
</evidence>
<accession>A0AAW2ZBN5</accession>
<sequence>MRLFVCLLLVAVVLCGDPGSQNNNDNPRYVLSVKNAPQKVNKVNLNSTGLNVDALVLRTQSVNQFSSYFKPETGVGPHRQDLPISKVRFDYYSSVDKKNRRRQGMACQIDCLSTVEGVTIFNNDPNLNRYYSYGANADLGCFDYQTKNTSDVETALKICTEINKFTYNQQFLKRVGKNETAAQYIVKKKLVGSFTTATVLRCLVHTLVKVLPRLTDANAAVMKVFYLRLYKLLSSLKIVNLNKINNSSLKNLARIVQQRIMKQRNQFKKSVLAYEGSKKLKFIPVNIHF</sequence>
<gene>
    <name evidence="2" type="ORF">AKO1_001218</name>
</gene>
<dbReference type="EMBL" id="JAOPGA020001276">
    <property type="protein sequence ID" value="KAL0486875.1"/>
    <property type="molecule type" value="Genomic_DNA"/>
</dbReference>
<dbReference type="AlphaFoldDB" id="A0AAW2ZBN5"/>
<reference evidence="2 3" key="1">
    <citation type="submission" date="2024-03" db="EMBL/GenBank/DDBJ databases">
        <title>The Acrasis kona genome and developmental transcriptomes reveal deep origins of eukaryotic multicellular pathways.</title>
        <authorList>
            <person name="Sheikh S."/>
            <person name="Fu C.-J."/>
            <person name="Brown M.W."/>
            <person name="Baldauf S.L."/>
        </authorList>
    </citation>
    <scope>NUCLEOTIDE SEQUENCE [LARGE SCALE GENOMIC DNA]</scope>
    <source>
        <strain evidence="2 3">ATCC MYA-3509</strain>
    </source>
</reference>
<keyword evidence="3" id="KW-1185">Reference proteome</keyword>
<feature type="signal peptide" evidence="1">
    <location>
        <begin position="1"/>
        <end position="15"/>
    </location>
</feature>
<name>A0AAW2ZBN5_9EUKA</name>
<protein>
    <submittedName>
        <fullName evidence="2">Uncharacterized protein</fullName>
    </submittedName>
</protein>
<keyword evidence="1" id="KW-0732">Signal</keyword>
<comment type="caution">
    <text evidence="2">The sequence shown here is derived from an EMBL/GenBank/DDBJ whole genome shotgun (WGS) entry which is preliminary data.</text>
</comment>
<dbReference type="Proteomes" id="UP001431209">
    <property type="component" value="Unassembled WGS sequence"/>
</dbReference>
<evidence type="ECO:0000256" key="1">
    <source>
        <dbReference type="SAM" id="SignalP"/>
    </source>
</evidence>
<proteinExistence type="predicted"/>
<evidence type="ECO:0000313" key="2">
    <source>
        <dbReference type="EMBL" id="KAL0486875.1"/>
    </source>
</evidence>
<organism evidence="2 3">
    <name type="scientific">Acrasis kona</name>
    <dbReference type="NCBI Taxonomy" id="1008807"/>
    <lineage>
        <taxon>Eukaryota</taxon>
        <taxon>Discoba</taxon>
        <taxon>Heterolobosea</taxon>
        <taxon>Tetramitia</taxon>
        <taxon>Eutetramitia</taxon>
        <taxon>Acrasidae</taxon>
        <taxon>Acrasis</taxon>
    </lineage>
</organism>
<feature type="chain" id="PRO_5043363238" evidence="1">
    <location>
        <begin position="16"/>
        <end position="289"/>
    </location>
</feature>